<accession>A0A1E3IAF7</accession>
<dbReference type="VEuPathDB" id="FungiDB:L203_04822"/>
<evidence type="ECO:0000256" key="6">
    <source>
        <dbReference type="ARBA" id="ARBA00023163"/>
    </source>
</evidence>
<dbReference type="EMBL" id="CP143786">
    <property type="protein sequence ID" value="WVN87188.1"/>
    <property type="molecule type" value="Genomic_DNA"/>
</dbReference>
<keyword evidence="4 8" id="KW-0805">Transcription regulation</keyword>
<name>A0A1E3IAF7_9TREE</name>
<comment type="subcellular location">
    <subcellularLocation>
        <location evidence="1 8">Nucleus</location>
    </subcellularLocation>
</comment>
<dbReference type="OrthoDB" id="526653at2759"/>
<evidence type="ECO:0000313" key="9">
    <source>
        <dbReference type="EMBL" id="WVN87188.1"/>
    </source>
</evidence>
<organism evidence="9 10">
    <name type="scientific">Cryptococcus depauperatus CBS 7841</name>
    <dbReference type="NCBI Taxonomy" id="1295531"/>
    <lineage>
        <taxon>Eukaryota</taxon>
        <taxon>Fungi</taxon>
        <taxon>Dikarya</taxon>
        <taxon>Basidiomycota</taxon>
        <taxon>Agaricomycotina</taxon>
        <taxon>Tremellomycetes</taxon>
        <taxon>Tremellales</taxon>
        <taxon>Cryptococcaceae</taxon>
        <taxon>Cryptococcus</taxon>
    </lineage>
</organism>
<protein>
    <recommendedName>
        <fullName evidence="3 8">Mediator of RNA polymerase II transcription subunit 21</fullName>
    </recommendedName>
</protein>
<dbReference type="AlphaFoldDB" id="A0A1E3IAF7"/>
<keyword evidence="10" id="KW-1185">Reference proteome</keyword>
<reference evidence="9" key="2">
    <citation type="journal article" date="2022" name="Elife">
        <title>Obligate sexual reproduction of a homothallic fungus closely related to the Cryptococcus pathogenic species complex.</title>
        <authorList>
            <person name="Passer A.R."/>
            <person name="Clancey S.A."/>
            <person name="Shea T."/>
            <person name="David-Palma M."/>
            <person name="Averette A.F."/>
            <person name="Boekhout T."/>
            <person name="Porcel B.M."/>
            <person name="Nowrousian M."/>
            <person name="Cuomo C.A."/>
            <person name="Sun S."/>
            <person name="Heitman J."/>
            <person name="Coelho M.A."/>
        </authorList>
    </citation>
    <scope>NUCLEOTIDE SEQUENCE</scope>
    <source>
        <strain evidence="9">CBS 7841</strain>
    </source>
</reference>
<dbReference type="InterPro" id="IPR021384">
    <property type="entry name" value="Mediator_Med21"/>
</dbReference>
<proteinExistence type="inferred from homology"/>
<dbReference type="InterPro" id="IPR037212">
    <property type="entry name" value="Med7/Med21-like"/>
</dbReference>
<dbReference type="KEGG" id="cdep:91086577"/>
<dbReference type="GO" id="GO:0016592">
    <property type="term" value="C:mediator complex"/>
    <property type="evidence" value="ECO:0007669"/>
    <property type="project" value="UniProtKB-UniRule"/>
</dbReference>
<dbReference type="GO" id="GO:0006357">
    <property type="term" value="P:regulation of transcription by RNA polymerase II"/>
    <property type="evidence" value="ECO:0007669"/>
    <property type="project" value="TreeGrafter"/>
</dbReference>
<keyword evidence="6 8" id="KW-0804">Transcription</keyword>
<dbReference type="RefSeq" id="XP_066067888.1">
    <property type="nucleotide sequence ID" value="XM_066211791.1"/>
</dbReference>
<evidence type="ECO:0000256" key="5">
    <source>
        <dbReference type="ARBA" id="ARBA00023159"/>
    </source>
</evidence>
<dbReference type="GeneID" id="91086577"/>
<dbReference type="PANTHER" id="PTHR13381:SF0">
    <property type="entry name" value="MEDIATOR OF RNA POLYMERASE II TRANSCRIPTION SUBUNIT 21"/>
    <property type="match status" value="1"/>
</dbReference>
<dbReference type="Pfam" id="PF11221">
    <property type="entry name" value="Med21"/>
    <property type="match status" value="1"/>
</dbReference>
<evidence type="ECO:0000256" key="4">
    <source>
        <dbReference type="ARBA" id="ARBA00023015"/>
    </source>
</evidence>
<reference evidence="9" key="1">
    <citation type="submission" date="2016-06" db="EMBL/GenBank/DDBJ databases">
        <authorList>
            <person name="Cuomo C."/>
            <person name="Litvintseva A."/>
            <person name="Heitman J."/>
            <person name="Chen Y."/>
            <person name="Sun S."/>
            <person name="Springer D."/>
            <person name="Dromer F."/>
            <person name="Young S."/>
            <person name="Zeng Q."/>
            <person name="Chapman S."/>
            <person name="Gujja S."/>
            <person name="Saif S."/>
            <person name="Birren B."/>
        </authorList>
    </citation>
    <scope>NUCLEOTIDE SEQUENCE</scope>
    <source>
        <strain evidence="9">CBS 7841</strain>
    </source>
</reference>
<reference evidence="9" key="3">
    <citation type="submission" date="2024-01" db="EMBL/GenBank/DDBJ databases">
        <authorList>
            <person name="Coelho M.A."/>
            <person name="David-Palma M."/>
            <person name="Shea T."/>
            <person name="Sun S."/>
            <person name="Cuomo C.A."/>
            <person name="Heitman J."/>
        </authorList>
    </citation>
    <scope>NUCLEOTIDE SEQUENCE</scope>
    <source>
        <strain evidence="9">CBS 7841</strain>
    </source>
</reference>
<dbReference type="Gene3D" id="6.10.280.10">
    <property type="entry name" value="Mediator complex, subunit Med21"/>
    <property type="match status" value="1"/>
</dbReference>
<gene>
    <name evidence="9" type="ORF">L203_102365</name>
</gene>
<evidence type="ECO:0000256" key="2">
    <source>
        <dbReference type="ARBA" id="ARBA00005770"/>
    </source>
</evidence>
<comment type="subunit">
    <text evidence="8">Component of the Mediator complex.</text>
</comment>
<evidence type="ECO:0000256" key="3">
    <source>
        <dbReference type="ARBA" id="ARBA00019691"/>
    </source>
</evidence>
<evidence type="ECO:0000256" key="7">
    <source>
        <dbReference type="ARBA" id="ARBA00023242"/>
    </source>
</evidence>
<evidence type="ECO:0000256" key="1">
    <source>
        <dbReference type="ARBA" id="ARBA00004123"/>
    </source>
</evidence>
<dbReference type="SUPFAM" id="SSF140718">
    <property type="entry name" value="Mediator hinge subcomplex-like"/>
    <property type="match status" value="1"/>
</dbReference>
<dbReference type="GO" id="GO:0003712">
    <property type="term" value="F:transcription coregulator activity"/>
    <property type="evidence" value="ECO:0007669"/>
    <property type="project" value="TreeGrafter"/>
</dbReference>
<evidence type="ECO:0000313" key="10">
    <source>
        <dbReference type="Proteomes" id="UP000094043"/>
    </source>
</evidence>
<sequence>MSLVLFKSLGPEMLDKELSTDMDRITQLQDAILDLLTITSSSIDYIVHKSRFEQTSRRIPQTQPTENSADPADYRAAIETFVSDIIRRSKDIQHLIAELPKPGDSSERAQRLQHLQDEIKMANLEYKEVLEQSKKLYKELQNALDTALGESVNHEAKLLRVDDEANHL</sequence>
<comment type="function">
    <text evidence="8">Component of the Mediator complex, a coactivator involved in the regulated transcription of nearly all RNA polymerase II-dependent genes. Mediator functions as a bridge to convey information from gene-specific regulatory proteins to the basal RNA polymerase II transcription machinery. Mediator is recruited to promoters by direct interactions with regulatory proteins and serves as a scaffold for the assembly of a functional preinitiation complex with RNA polymerase II and the general transcription factors.</text>
</comment>
<dbReference type="Proteomes" id="UP000094043">
    <property type="component" value="Chromosome 3"/>
</dbReference>
<comment type="similarity">
    <text evidence="2 8">Belongs to the Mediator complex subunit 21 family.</text>
</comment>
<keyword evidence="7 8" id="KW-0539">Nucleus</keyword>
<dbReference type="PANTHER" id="PTHR13381">
    <property type="entry name" value="RNA POLYMERASE II HOLOENZYME COMPONENT SRB7"/>
    <property type="match status" value="1"/>
</dbReference>
<keyword evidence="5 8" id="KW-0010">Activator</keyword>
<evidence type="ECO:0000256" key="8">
    <source>
        <dbReference type="RuleBase" id="RU366036"/>
    </source>
</evidence>